<organism evidence="2 3">
    <name type="scientific">Fulvivirga sediminis</name>
    <dbReference type="NCBI Taxonomy" id="2803949"/>
    <lineage>
        <taxon>Bacteria</taxon>
        <taxon>Pseudomonadati</taxon>
        <taxon>Bacteroidota</taxon>
        <taxon>Cytophagia</taxon>
        <taxon>Cytophagales</taxon>
        <taxon>Fulvivirgaceae</taxon>
        <taxon>Fulvivirga</taxon>
    </lineage>
</organism>
<evidence type="ECO:0000313" key="2">
    <source>
        <dbReference type="EMBL" id="MBL3657279.1"/>
    </source>
</evidence>
<dbReference type="Proteomes" id="UP000659388">
    <property type="component" value="Unassembled WGS sequence"/>
</dbReference>
<dbReference type="RefSeq" id="WP_202245061.1">
    <property type="nucleotide sequence ID" value="NZ_JAESIY010000007.1"/>
</dbReference>
<dbReference type="EMBL" id="JAESIY010000007">
    <property type="protein sequence ID" value="MBL3657279.1"/>
    <property type="molecule type" value="Genomic_DNA"/>
</dbReference>
<dbReference type="AlphaFoldDB" id="A0A937K044"/>
<feature type="region of interest" description="Disordered" evidence="1">
    <location>
        <begin position="40"/>
        <end position="68"/>
    </location>
</feature>
<sequence length="68" mass="7854">MKHSLIRVICKSLRISDSDNEGGLQFKKVFNPKYNSNPENHYSDNFGSKSLQFKRVHNNKKIKQSGKS</sequence>
<evidence type="ECO:0000256" key="1">
    <source>
        <dbReference type="SAM" id="MobiDB-lite"/>
    </source>
</evidence>
<feature type="compositionally biased region" description="Basic residues" evidence="1">
    <location>
        <begin position="52"/>
        <end position="68"/>
    </location>
</feature>
<accession>A0A937K044</accession>
<reference evidence="2" key="1">
    <citation type="submission" date="2021-01" db="EMBL/GenBank/DDBJ databases">
        <title>Fulvivirga kasyanovii gen. nov., sp nov., a novel member of the phylum Bacteroidetes isolated from seawater in a mussel farm.</title>
        <authorList>
            <person name="Zhao L.-H."/>
            <person name="Wang Z.-J."/>
        </authorList>
    </citation>
    <scope>NUCLEOTIDE SEQUENCE</scope>
    <source>
        <strain evidence="2">2943</strain>
    </source>
</reference>
<gene>
    <name evidence="2" type="ORF">JL102_14125</name>
</gene>
<protein>
    <submittedName>
        <fullName evidence="2">Uncharacterized protein</fullName>
    </submittedName>
</protein>
<comment type="caution">
    <text evidence="2">The sequence shown here is derived from an EMBL/GenBank/DDBJ whole genome shotgun (WGS) entry which is preliminary data.</text>
</comment>
<proteinExistence type="predicted"/>
<evidence type="ECO:0000313" key="3">
    <source>
        <dbReference type="Proteomes" id="UP000659388"/>
    </source>
</evidence>
<name>A0A937K044_9BACT</name>
<feature type="compositionally biased region" description="Polar residues" evidence="1">
    <location>
        <begin position="40"/>
        <end position="51"/>
    </location>
</feature>
<keyword evidence="3" id="KW-1185">Reference proteome</keyword>